<evidence type="ECO:0000256" key="1">
    <source>
        <dbReference type="ARBA" id="ARBA00023015"/>
    </source>
</evidence>
<dbReference type="PANTHER" id="PTHR46796">
    <property type="entry name" value="HTH-TYPE TRANSCRIPTIONAL ACTIVATOR RHAS-RELATED"/>
    <property type="match status" value="1"/>
</dbReference>
<evidence type="ECO:0000313" key="5">
    <source>
        <dbReference type="EMBL" id="SHG60488.1"/>
    </source>
</evidence>
<dbReference type="GO" id="GO:0043565">
    <property type="term" value="F:sequence-specific DNA binding"/>
    <property type="evidence" value="ECO:0007669"/>
    <property type="project" value="InterPro"/>
</dbReference>
<evidence type="ECO:0000256" key="3">
    <source>
        <dbReference type="ARBA" id="ARBA00023163"/>
    </source>
</evidence>
<dbReference type="InterPro" id="IPR050204">
    <property type="entry name" value="AraC_XylS_family_regulators"/>
</dbReference>
<dbReference type="Pfam" id="PF12833">
    <property type="entry name" value="HTH_18"/>
    <property type="match status" value="1"/>
</dbReference>
<dbReference type="SUPFAM" id="SSF46689">
    <property type="entry name" value="Homeodomain-like"/>
    <property type="match status" value="2"/>
</dbReference>
<dbReference type="OrthoDB" id="9793400at2"/>
<keyword evidence="2 5" id="KW-0238">DNA-binding</keyword>
<proteinExistence type="predicted"/>
<dbReference type="EMBL" id="FQUP01000006">
    <property type="protein sequence ID" value="SHG60488.1"/>
    <property type="molecule type" value="Genomic_DNA"/>
</dbReference>
<gene>
    <name evidence="5" type="ORF">SAMN02745157_4506</name>
</gene>
<dbReference type="SMART" id="SM00342">
    <property type="entry name" value="HTH_ARAC"/>
    <property type="match status" value="1"/>
</dbReference>
<dbReference type="PROSITE" id="PS00041">
    <property type="entry name" value="HTH_ARAC_FAMILY_1"/>
    <property type="match status" value="1"/>
</dbReference>
<dbReference type="PANTHER" id="PTHR46796:SF14">
    <property type="entry name" value="TRANSCRIPTIONAL REGULATORY PROTEIN"/>
    <property type="match status" value="1"/>
</dbReference>
<sequence>MRSEAFRMSTQYPPKVLSRRSPASLIAESFEAPEPPPHLQHIQRPGELTLSEILLEPRRTGPNQSLGYQESFHVAVLLRGVDHELWLNGRSVPVEPGLSGETYIIDQRQDPRALVHGPSHFIHFSLPLTALNRAASEIDKASISELRSDLPRGWNDPVMRGLAEGARAALSGRHPLSGLLLDGLLSGACAHIIGRYSERTVQTSASPTRLAPWQERRAKEMMNANLDVSLAELARECRISSAHFGRAFRNTTGVSPHQWLISCRINRAEQLLLDPEISLAEIALACGFGNQSHFSIAFKARNRVSPGRWRREHLSGEAPVGPLLLDSRIDYLGRSSGAVPTL</sequence>
<dbReference type="Gene3D" id="1.10.10.60">
    <property type="entry name" value="Homeodomain-like"/>
    <property type="match status" value="2"/>
</dbReference>
<dbReference type="Proteomes" id="UP000184485">
    <property type="component" value="Unassembled WGS sequence"/>
</dbReference>
<name>A0A1M5L652_9HYPH</name>
<dbReference type="GO" id="GO:0003700">
    <property type="term" value="F:DNA-binding transcription factor activity"/>
    <property type="evidence" value="ECO:0007669"/>
    <property type="project" value="InterPro"/>
</dbReference>
<feature type="domain" description="HTH araC/xylS-type" evidence="4">
    <location>
        <begin position="208"/>
        <end position="312"/>
    </location>
</feature>
<protein>
    <submittedName>
        <fullName evidence="5">AraC-type DNA-binding protein</fullName>
    </submittedName>
</protein>
<evidence type="ECO:0000256" key="2">
    <source>
        <dbReference type="ARBA" id="ARBA00023125"/>
    </source>
</evidence>
<dbReference type="AlphaFoldDB" id="A0A1M5L652"/>
<dbReference type="STRING" id="1122133.SAMN02745157_4506"/>
<organism evidence="5 6">
    <name type="scientific">Kaistia soli DSM 19436</name>
    <dbReference type="NCBI Taxonomy" id="1122133"/>
    <lineage>
        <taxon>Bacteria</taxon>
        <taxon>Pseudomonadati</taxon>
        <taxon>Pseudomonadota</taxon>
        <taxon>Alphaproteobacteria</taxon>
        <taxon>Hyphomicrobiales</taxon>
        <taxon>Kaistiaceae</taxon>
        <taxon>Kaistia</taxon>
    </lineage>
</organism>
<evidence type="ECO:0000313" key="6">
    <source>
        <dbReference type="Proteomes" id="UP000184485"/>
    </source>
</evidence>
<keyword evidence="1" id="KW-0805">Transcription regulation</keyword>
<keyword evidence="3" id="KW-0804">Transcription</keyword>
<reference evidence="5 6" key="1">
    <citation type="submission" date="2016-11" db="EMBL/GenBank/DDBJ databases">
        <authorList>
            <person name="Jaros S."/>
            <person name="Januszkiewicz K."/>
            <person name="Wedrychowicz H."/>
        </authorList>
    </citation>
    <scope>NUCLEOTIDE SEQUENCE [LARGE SCALE GENOMIC DNA]</scope>
    <source>
        <strain evidence="5 6">DSM 19436</strain>
    </source>
</reference>
<dbReference type="InterPro" id="IPR018060">
    <property type="entry name" value="HTH_AraC"/>
</dbReference>
<accession>A0A1M5L652</accession>
<dbReference type="InterPro" id="IPR009057">
    <property type="entry name" value="Homeodomain-like_sf"/>
</dbReference>
<keyword evidence="6" id="KW-1185">Reference proteome</keyword>
<dbReference type="PROSITE" id="PS01124">
    <property type="entry name" value="HTH_ARAC_FAMILY_2"/>
    <property type="match status" value="1"/>
</dbReference>
<dbReference type="InterPro" id="IPR018062">
    <property type="entry name" value="HTH_AraC-typ_CS"/>
</dbReference>
<evidence type="ECO:0000259" key="4">
    <source>
        <dbReference type="PROSITE" id="PS01124"/>
    </source>
</evidence>